<evidence type="ECO:0000313" key="3">
    <source>
        <dbReference type="EMBL" id="KAH0885155.1"/>
    </source>
</evidence>
<feature type="transmembrane region" description="Helical" evidence="2">
    <location>
        <begin position="47"/>
        <end position="64"/>
    </location>
</feature>
<evidence type="ECO:0000256" key="2">
    <source>
        <dbReference type="SAM" id="Phobius"/>
    </source>
</evidence>
<comment type="caution">
    <text evidence="3">The sequence shown here is derived from an EMBL/GenBank/DDBJ whole genome shotgun (WGS) entry which is preliminary data.</text>
</comment>
<feature type="region of interest" description="Disordered" evidence="1">
    <location>
        <begin position="402"/>
        <end position="422"/>
    </location>
</feature>
<dbReference type="Proteomes" id="UP000824890">
    <property type="component" value="Unassembled WGS sequence"/>
</dbReference>
<feature type="non-terminal residue" evidence="3">
    <location>
        <position position="1"/>
    </location>
</feature>
<keyword evidence="2" id="KW-0472">Membrane</keyword>
<protein>
    <submittedName>
        <fullName evidence="3">Uncharacterized protein</fullName>
    </submittedName>
</protein>
<evidence type="ECO:0000256" key="1">
    <source>
        <dbReference type="SAM" id="MobiDB-lite"/>
    </source>
</evidence>
<gene>
    <name evidence="3" type="ORF">HID58_061251</name>
</gene>
<sequence>EEKLQLSRTPLSLLYRSSLSTSPFSNACVSPSGVWPARLRECQGRRGLYILFLFFLFALDRLHLPLPDKLAFLEWSSRRPVGTSVARSCYLVEVALFRTCGEGSVKWSGLESVLGLWSDSYFPLSDLSGLRRGGAAAKGLVTAQFVGGNLRRICVLCLFGDGGGYLGFLRGFQYPFAVIRSASIFVGAEGEVEGGCNRGESVLLDSLCVCLWLSFDGSSMATRRSLDAPPLFQSSCSRRPVKFHSDSLVTASLEELSLLLFIVVTICWLRGCFVSGQGTGPLVLKGHGCVGGARESFTVSESASRQSSHPGAVVFYGGFWDYFLGRGGGDHPSLYRLKAEASAYSIWEEVQASCGASFIPALVAFARHWYVLELSPSVVLGLIDRESYELCGDHREIATPETSRELLASEKTRRTSLSRESR</sequence>
<keyword evidence="2" id="KW-1133">Transmembrane helix</keyword>
<name>A0ABQ7ZY21_BRANA</name>
<organism evidence="3 4">
    <name type="scientific">Brassica napus</name>
    <name type="common">Rape</name>
    <dbReference type="NCBI Taxonomy" id="3708"/>
    <lineage>
        <taxon>Eukaryota</taxon>
        <taxon>Viridiplantae</taxon>
        <taxon>Streptophyta</taxon>
        <taxon>Embryophyta</taxon>
        <taxon>Tracheophyta</taxon>
        <taxon>Spermatophyta</taxon>
        <taxon>Magnoliopsida</taxon>
        <taxon>eudicotyledons</taxon>
        <taxon>Gunneridae</taxon>
        <taxon>Pentapetalae</taxon>
        <taxon>rosids</taxon>
        <taxon>malvids</taxon>
        <taxon>Brassicales</taxon>
        <taxon>Brassicaceae</taxon>
        <taxon>Brassiceae</taxon>
        <taxon>Brassica</taxon>
    </lineage>
</organism>
<keyword evidence="2" id="KW-0812">Transmembrane</keyword>
<accession>A0ABQ7ZY21</accession>
<reference evidence="3 4" key="1">
    <citation type="submission" date="2021-05" db="EMBL/GenBank/DDBJ databases">
        <title>Genome Assembly of Synthetic Allotetraploid Brassica napus Reveals Homoeologous Exchanges between Subgenomes.</title>
        <authorList>
            <person name="Davis J.T."/>
        </authorList>
    </citation>
    <scope>NUCLEOTIDE SEQUENCE [LARGE SCALE GENOMIC DNA]</scope>
    <source>
        <strain evidence="4">cv. Da-Ae</strain>
        <tissue evidence="3">Seedling</tissue>
    </source>
</reference>
<proteinExistence type="predicted"/>
<keyword evidence="4" id="KW-1185">Reference proteome</keyword>
<evidence type="ECO:0000313" key="4">
    <source>
        <dbReference type="Proteomes" id="UP000824890"/>
    </source>
</evidence>
<dbReference type="EMBL" id="JAGKQM010000014">
    <property type="protein sequence ID" value="KAH0885155.1"/>
    <property type="molecule type" value="Genomic_DNA"/>
</dbReference>